<evidence type="ECO:0000313" key="1">
    <source>
        <dbReference type="EMBL" id="GFD56935.1"/>
    </source>
</evidence>
<sequence>GGFQHVVEEHEGSDAAALSRRQGAQNRLAFDVFRAGFDGQHSEALVGRGDRIQIINPIVWIVCAAVSNLSDIPRSGC</sequence>
<protein>
    <submittedName>
        <fullName evidence="1">Uncharacterized protein</fullName>
    </submittedName>
</protein>
<comment type="caution">
    <text evidence="1">The sequence shown here is derived from an EMBL/GenBank/DDBJ whole genome shotgun (WGS) entry which is preliminary data.</text>
</comment>
<accession>A0A699XAN8</accession>
<proteinExistence type="predicted"/>
<dbReference type="EMBL" id="BKCJ011835082">
    <property type="protein sequence ID" value="GFD56935.1"/>
    <property type="molecule type" value="Genomic_DNA"/>
</dbReference>
<dbReference type="AlphaFoldDB" id="A0A699XAN8"/>
<reference evidence="1" key="1">
    <citation type="journal article" date="2019" name="Sci. Rep.">
        <title>Draft genome of Tanacetum cinerariifolium, the natural source of mosquito coil.</title>
        <authorList>
            <person name="Yamashiro T."/>
            <person name="Shiraishi A."/>
            <person name="Satake H."/>
            <person name="Nakayama K."/>
        </authorList>
    </citation>
    <scope>NUCLEOTIDE SEQUENCE</scope>
</reference>
<feature type="non-terminal residue" evidence="1">
    <location>
        <position position="1"/>
    </location>
</feature>
<organism evidence="1">
    <name type="scientific">Tanacetum cinerariifolium</name>
    <name type="common">Dalmatian daisy</name>
    <name type="synonym">Chrysanthemum cinerariifolium</name>
    <dbReference type="NCBI Taxonomy" id="118510"/>
    <lineage>
        <taxon>Eukaryota</taxon>
        <taxon>Viridiplantae</taxon>
        <taxon>Streptophyta</taxon>
        <taxon>Embryophyta</taxon>
        <taxon>Tracheophyta</taxon>
        <taxon>Spermatophyta</taxon>
        <taxon>Magnoliopsida</taxon>
        <taxon>eudicotyledons</taxon>
        <taxon>Gunneridae</taxon>
        <taxon>Pentapetalae</taxon>
        <taxon>asterids</taxon>
        <taxon>campanulids</taxon>
        <taxon>Asterales</taxon>
        <taxon>Asteraceae</taxon>
        <taxon>Asteroideae</taxon>
        <taxon>Anthemideae</taxon>
        <taxon>Anthemidinae</taxon>
        <taxon>Tanacetum</taxon>
    </lineage>
</organism>
<gene>
    <name evidence="1" type="ORF">Tci_928904</name>
</gene>
<name>A0A699XAN8_TANCI</name>